<feature type="transmembrane region" description="Helical" evidence="8">
    <location>
        <begin position="262"/>
        <end position="290"/>
    </location>
</feature>
<evidence type="ECO:0000313" key="12">
    <source>
        <dbReference type="Proteomes" id="UP000270697"/>
    </source>
</evidence>
<dbReference type="GO" id="GO:0005886">
    <property type="term" value="C:plasma membrane"/>
    <property type="evidence" value="ECO:0007669"/>
    <property type="project" value="UniProtKB-SubCell"/>
</dbReference>
<dbReference type="AlphaFoldDB" id="A0A1I5KCP4"/>
<evidence type="ECO:0000256" key="2">
    <source>
        <dbReference type="ARBA" id="ARBA00009773"/>
    </source>
</evidence>
<organism evidence="10 11">
    <name type="scientific">Saccharopolyspora antimicrobica</name>
    <dbReference type="NCBI Taxonomy" id="455193"/>
    <lineage>
        <taxon>Bacteria</taxon>
        <taxon>Bacillati</taxon>
        <taxon>Actinomycetota</taxon>
        <taxon>Actinomycetes</taxon>
        <taxon>Pseudonocardiales</taxon>
        <taxon>Pseudonocardiaceae</taxon>
        <taxon>Saccharopolyspora</taxon>
    </lineage>
</organism>
<proteinExistence type="inferred from homology"/>
<evidence type="ECO:0000256" key="4">
    <source>
        <dbReference type="ARBA" id="ARBA00022475"/>
    </source>
</evidence>
<dbReference type="Pfam" id="PF01594">
    <property type="entry name" value="AI-2E_transport"/>
    <property type="match status" value="1"/>
</dbReference>
<dbReference type="RefSeq" id="WP_093159858.1">
    <property type="nucleotide sequence ID" value="NZ_FOUP01000026.1"/>
</dbReference>
<gene>
    <name evidence="9" type="ORF">ATL45_0189</name>
    <name evidence="10" type="ORF">SAMN05421805_12662</name>
</gene>
<evidence type="ECO:0000256" key="6">
    <source>
        <dbReference type="ARBA" id="ARBA00022989"/>
    </source>
</evidence>
<dbReference type="PANTHER" id="PTHR21716:SF53">
    <property type="entry name" value="PERMEASE PERM-RELATED"/>
    <property type="match status" value="1"/>
</dbReference>
<evidence type="ECO:0000313" key="10">
    <source>
        <dbReference type="EMBL" id="SFO82777.1"/>
    </source>
</evidence>
<dbReference type="PANTHER" id="PTHR21716">
    <property type="entry name" value="TRANSMEMBRANE PROTEIN"/>
    <property type="match status" value="1"/>
</dbReference>
<evidence type="ECO:0000313" key="9">
    <source>
        <dbReference type="EMBL" id="RKT81950.1"/>
    </source>
</evidence>
<evidence type="ECO:0000256" key="5">
    <source>
        <dbReference type="ARBA" id="ARBA00022692"/>
    </source>
</evidence>
<evidence type="ECO:0000256" key="3">
    <source>
        <dbReference type="ARBA" id="ARBA00022448"/>
    </source>
</evidence>
<keyword evidence="12" id="KW-1185">Reference proteome</keyword>
<feature type="transmembrane region" description="Helical" evidence="8">
    <location>
        <begin position="226"/>
        <end position="250"/>
    </location>
</feature>
<evidence type="ECO:0000313" key="11">
    <source>
        <dbReference type="Proteomes" id="UP000199398"/>
    </source>
</evidence>
<protein>
    <submittedName>
        <fullName evidence="9 10">PurR-regulated permease PerM</fullName>
    </submittedName>
</protein>
<feature type="transmembrane region" description="Helical" evidence="8">
    <location>
        <begin position="43"/>
        <end position="63"/>
    </location>
</feature>
<dbReference type="Proteomes" id="UP000199398">
    <property type="component" value="Unassembled WGS sequence"/>
</dbReference>
<keyword evidence="3" id="KW-0813">Transport</keyword>
<dbReference type="STRING" id="455193.SAMN05421805_12662"/>
<dbReference type="OrthoDB" id="4016357at2"/>
<name>A0A1I5KCP4_9PSEU</name>
<keyword evidence="5 8" id="KW-0812">Transmembrane</keyword>
<keyword evidence="7 8" id="KW-0472">Membrane</keyword>
<sequence length="355" mass="36692">MAGPGPSGQPPASPSLLRHAQIACVYLAVAALAVLAYTARSMLVLIFVGFFLALGVEPVVAWLQRHRWRRGMAITAVILAVVLLVGVVVLFAVVPAIGQLGHFAAQLPDVLSRLGVHLGDHQLRATLDDPAVHDKVREAVEKGAAFLASALGAGFAVIGSLLGGVFAACTAGALLVYFSLAMPRLQSAMTRAASHHPGRPEAILVAMSRVGGYVTGQALVSLCAGAVSFVFFLIAGIPYPALLALVVAALDAVPQIGATLASVAGILVALSQSLSLAVITLLFFICYQAFENYLIAPRVFARTVELSPLAAFVAILLGGSLAGILGALIALPITAALKVLYRQAQAERTPTQPST</sequence>
<accession>A0A1I5KCP4</accession>
<dbReference type="Proteomes" id="UP000270697">
    <property type="component" value="Unassembled WGS sequence"/>
</dbReference>
<comment type="subcellular location">
    <subcellularLocation>
        <location evidence="1">Cell membrane</location>
        <topology evidence="1">Multi-pass membrane protein</topology>
    </subcellularLocation>
</comment>
<feature type="transmembrane region" description="Helical" evidence="8">
    <location>
        <begin position="155"/>
        <end position="181"/>
    </location>
</feature>
<dbReference type="EMBL" id="RBXX01000002">
    <property type="protein sequence ID" value="RKT81950.1"/>
    <property type="molecule type" value="Genomic_DNA"/>
</dbReference>
<dbReference type="InterPro" id="IPR002549">
    <property type="entry name" value="AI-2E-like"/>
</dbReference>
<dbReference type="GO" id="GO:0055085">
    <property type="term" value="P:transmembrane transport"/>
    <property type="evidence" value="ECO:0007669"/>
    <property type="project" value="TreeGrafter"/>
</dbReference>
<evidence type="ECO:0000256" key="7">
    <source>
        <dbReference type="ARBA" id="ARBA00023136"/>
    </source>
</evidence>
<reference evidence="9 12" key="2">
    <citation type="submission" date="2018-10" db="EMBL/GenBank/DDBJ databases">
        <title>Sequencing the genomes of 1000 actinobacteria strains.</title>
        <authorList>
            <person name="Klenk H.-P."/>
        </authorList>
    </citation>
    <scope>NUCLEOTIDE SEQUENCE [LARGE SCALE GENOMIC DNA]</scope>
    <source>
        <strain evidence="9 12">DSM 45119</strain>
    </source>
</reference>
<keyword evidence="6 8" id="KW-1133">Transmembrane helix</keyword>
<keyword evidence="4" id="KW-1003">Cell membrane</keyword>
<feature type="transmembrane region" description="Helical" evidence="8">
    <location>
        <begin position="310"/>
        <end position="333"/>
    </location>
</feature>
<reference evidence="10 11" key="1">
    <citation type="submission" date="2016-10" db="EMBL/GenBank/DDBJ databases">
        <authorList>
            <person name="de Groot N.N."/>
        </authorList>
    </citation>
    <scope>NUCLEOTIDE SEQUENCE [LARGE SCALE GENOMIC DNA]</scope>
    <source>
        <strain evidence="10 11">CPCC 201259</strain>
    </source>
</reference>
<comment type="similarity">
    <text evidence="2">Belongs to the autoinducer-2 exporter (AI-2E) (TC 2.A.86) family.</text>
</comment>
<evidence type="ECO:0000256" key="8">
    <source>
        <dbReference type="SAM" id="Phobius"/>
    </source>
</evidence>
<evidence type="ECO:0000256" key="1">
    <source>
        <dbReference type="ARBA" id="ARBA00004651"/>
    </source>
</evidence>
<dbReference type="EMBL" id="FOUP01000026">
    <property type="protein sequence ID" value="SFO82777.1"/>
    <property type="molecule type" value="Genomic_DNA"/>
</dbReference>
<feature type="transmembrane region" description="Helical" evidence="8">
    <location>
        <begin position="75"/>
        <end position="98"/>
    </location>
</feature>